<comment type="caution">
    <text evidence="4">The sequence shown here is derived from an EMBL/GenBank/DDBJ whole genome shotgun (WGS) entry which is preliminary data.</text>
</comment>
<accession>A0A9D1FYY5</accession>
<proteinExistence type="inferred from homology"/>
<comment type="similarity">
    <text evidence="1">Belongs to the bacterial solute-binding protein 8 family.</text>
</comment>
<dbReference type="AlphaFoldDB" id="A0A9D1FYY5"/>
<evidence type="ECO:0000256" key="1">
    <source>
        <dbReference type="ARBA" id="ARBA00008814"/>
    </source>
</evidence>
<name>A0A9D1FYY5_9FIRM</name>
<dbReference type="Proteomes" id="UP000824140">
    <property type="component" value="Unassembled WGS sequence"/>
</dbReference>
<protein>
    <submittedName>
        <fullName evidence="4">ABC transporter substrate-binding protein</fullName>
    </submittedName>
</protein>
<dbReference type="SUPFAM" id="SSF53807">
    <property type="entry name" value="Helical backbone' metal receptor"/>
    <property type="match status" value="1"/>
</dbReference>
<evidence type="ECO:0000313" key="5">
    <source>
        <dbReference type="Proteomes" id="UP000824140"/>
    </source>
</evidence>
<dbReference type="InterPro" id="IPR050902">
    <property type="entry name" value="ABC_Transporter_SBP"/>
</dbReference>
<evidence type="ECO:0000313" key="4">
    <source>
        <dbReference type="EMBL" id="HIS92019.1"/>
    </source>
</evidence>
<gene>
    <name evidence="4" type="ORF">IAA84_03275</name>
</gene>
<dbReference type="EMBL" id="DVJN01000063">
    <property type="protein sequence ID" value="HIS92019.1"/>
    <property type="molecule type" value="Genomic_DNA"/>
</dbReference>
<dbReference type="PANTHER" id="PTHR30535:SF34">
    <property type="entry name" value="MOLYBDATE-BINDING PROTEIN MOLA"/>
    <property type="match status" value="1"/>
</dbReference>
<dbReference type="Pfam" id="PF01497">
    <property type="entry name" value="Peripla_BP_2"/>
    <property type="match status" value="1"/>
</dbReference>
<evidence type="ECO:0000259" key="3">
    <source>
        <dbReference type="PROSITE" id="PS50983"/>
    </source>
</evidence>
<reference evidence="4" key="2">
    <citation type="journal article" date="2021" name="PeerJ">
        <title>Extensive microbial diversity within the chicken gut microbiome revealed by metagenomics and culture.</title>
        <authorList>
            <person name="Gilroy R."/>
            <person name="Ravi A."/>
            <person name="Getino M."/>
            <person name="Pursley I."/>
            <person name="Horton D.L."/>
            <person name="Alikhan N.F."/>
            <person name="Baker D."/>
            <person name="Gharbi K."/>
            <person name="Hall N."/>
            <person name="Watson M."/>
            <person name="Adriaenssens E.M."/>
            <person name="Foster-Nyarko E."/>
            <person name="Jarju S."/>
            <person name="Secka A."/>
            <person name="Antonio M."/>
            <person name="Oren A."/>
            <person name="Chaudhuri R.R."/>
            <person name="La Ragione R."/>
            <person name="Hildebrand F."/>
            <person name="Pallen M.J."/>
        </authorList>
    </citation>
    <scope>NUCLEOTIDE SEQUENCE</scope>
    <source>
        <strain evidence="4">13766</strain>
    </source>
</reference>
<feature type="domain" description="Fe/B12 periplasmic-binding" evidence="3">
    <location>
        <begin position="47"/>
        <end position="305"/>
    </location>
</feature>
<dbReference type="InterPro" id="IPR002491">
    <property type="entry name" value="ABC_transptr_periplasmic_BD"/>
</dbReference>
<sequence>MKQRLVLPLMLVLLLSAMSAYAQESGTAIELKDFAGRAVTLSAQPQRVAALSASIAEAWLEAGGILTGATEDAFEQLALGGEVQVIGTIKEPNAEALLSLAPDLVLITDDIASHASLLETLDAVGIASYAVSLDTLEDYIRAMTDFTRLTGREDLYEQNVTAVQQETGQLLGRLPEGETAPTALFLRAFSSGVKVKARDHVVCDILEDAGASNVAAGNPALEELSLEAIVAADPEYIFVVTMGSDEEKALAAFDSMLASNPAWGMLSAVQEGRVYVLPRELFHYKPNARWAEAYEYLLAILYPDVYAAPENHEAN</sequence>
<dbReference type="PANTHER" id="PTHR30535">
    <property type="entry name" value="VITAMIN B12-BINDING PROTEIN"/>
    <property type="match status" value="1"/>
</dbReference>
<dbReference type="Gene3D" id="3.40.50.1980">
    <property type="entry name" value="Nitrogenase molybdenum iron protein domain"/>
    <property type="match status" value="2"/>
</dbReference>
<evidence type="ECO:0000256" key="2">
    <source>
        <dbReference type="SAM" id="SignalP"/>
    </source>
</evidence>
<dbReference type="GO" id="GO:0071281">
    <property type="term" value="P:cellular response to iron ion"/>
    <property type="evidence" value="ECO:0007669"/>
    <property type="project" value="TreeGrafter"/>
</dbReference>
<feature type="signal peptide" evidence="2">
    <location>
        <begin position="1"/>
        <end position="22"/>
    </location>
</feature>
<reference evidence="4" key="1">
    <citation type="submission" date="2020-10" db="EMBL/GenBank/DDBJ databases">
        <authorList>
            <person name="Gilroy R."/>
        </authorList>
    </citation>
    <scope>NUCLEOTIDE SEQUENCE</scope>
    <source>
        <strain evidence="4">13766</strain>
    </source>
</reference>
<feature type="chain" id="PRO_5038437437" evidence="2">
    <location>
        <begin position="23"/>
        <end position="315"/>
    </location>
</feature>
<dbReference type="PROSITE" id="PS50983">
    <property type="entry name" value="FE_B12_PBP"/>
    <property type="match status" value="1"/>
</dbReference>
<organism evidence="4 5">
    <name type="scientific">Candidatus Alectryocaccomicrobium excrementavium</name>
    <dbReference type="NCBI Taxonomy" id="2840668"/>
    <lineage>
        <taxon>Bacteria</taxon>
        <taxon>Bacillati</taxon>
        <taxon>Bacillota</taxon>
        <taxon>Clostridia</taxon>
        <taxon>Candidatus Alectryocaccomicrobium</taxon>
    </lineage>
</organism>
<keyword evidence="2" id="KW-0732">Signal</keyword>